<accession>A0A409VYT1</accession>
<name>A0A409VYT1_PSICY</name>
<dbReference type="PANTHER" id="PTHR43283:SF3">
    <property type="entry name" value="BETA-LACTAMASE FAMILY PROTEIN (AFU_ORTHOLOGUE AFUA_5G07500)"/>
    <property type="match status" value="1"/>
</dbReference>
<dbReference type="InParanoid" id="A0A409VYT1"/>
<dbReference type="Pfam" id="PF00144">
    <property type="entry name" value="Beta-lactamase"/>
    <property type="match status" value="2"/>
</dbReference>
<dbReference type="Gene3D" id="3.40.710.10">
    <property type="entry name" value="DD-peptidase/beta-lactamase superfamily"/>
    <property type="match status" value="2"/>
</dbReference>
<gene>
    <name evidence="2" type="ORF">CVT25_012755</name>
</gene>
<sequence length="795" mass="88358">MTLLRATGKEALDTVVAKASQEQKVPGFLFGATSVDEELYLKTAGYNVFNNPESGEINEDSMFWICSQSKMITHLAALQLVDQGKLTLETPISEYLPEFANLVVIDDQMTDGWTYKPAKTVMRLKHVLSHSSGLFYPMKGFQLDQQSEAYAASHDRKDPIGHFLSVIKGNLPGIPILFEPGENFAYGYSSDIVGFVVEKATGQSLEKYFQENIFKPLGMKASFYLTPDIKERLVDLTYRRGDKLEPWAGQTTLIEQDPSKVACHMGGVGLYASLKDYLGLLRHLLQIRAGKASNPILSSEILQTIFEPSLTEAGSQSLDFIQGMDSTIPTKGAQWSTALSLITSDWPGRRKKRTASWWGWAHTIFFIDPTTGVAAVFGTQVIPTLDQNMAILTNSGKEALDNLAAKVIEEKKIPGFVFGATTADKELYFTAGGYNVVNKPESGKVNEDSVFLICSQTKLIVHLAALQLVEQGRITLESPISDYIPEFSDLVILDDQMADVWTYKPTKTILRLKHILNFTSGLFYPLKGYKLDKQPDGYAAAHDKKNPVSRFISVLKGDLPGIPLLFEPGTSFAYGWSSDILGFVVERVTEQSLEPYLKDKIFKPLGIKGTFYLTPEVKEKLVDLSYRRDGKLEAWANQVPLPEQDPAKVALHFGGGGLYASLKDYLILLRHLLQIQAGKATKPIVSEETMRGIFEPVLNEEGSKNLSRVLSLDPFMPKDSVVQWGTAMGLCETDWPGRRKKGSAFWWGWAHTFFFMDPATGVAAVFGTQLIPTADREVFKVVNEFEETFYAGLAK</sequence>
<feature type="domain" description="Beta-lactamase-related" evidence="1">
    <location>
        <begin position="12"/>
        <end position="377"/>
    </location>
</feature>
<dbReference type="AlphaFoldDB" id="A0A409VYT1"/>
<evidence type="ECO:0000259" key="1">
    <source>
        <dbReference type="Pfam" id="PF00144"/>
    </source>
</evidence>
<dbReference type="OrthoDB" id="428260at2759"/>
<organism evidence="2 3">
    <name type="scientific">Psilocybe cyanescens</name>
    <dbReference type="NCBI Taxonomy" id="93625"/>
    <lineage>
        <taxon>Eukaryota</taxon>
        <taxon>Fungi</taxon>
        <taxon>Dikarya</taxon>
        <taxon>Basidiomycota</taxon>
        <taxon>Agaricomycotina</taxon>
        <taxon>Agaricomycetes</taxon>
        <taxon>Agaricomycetidae</taxon>
        <taxon>Agaricales</taxon>
        <taxon>Agaricineae</taxon>
        <taxon>Strophariaceae</taxon>
        <taxon>Psilocybe</taxon>
    </lineage>
</organism>
<evidence type="ECO:0000313" key="3">
    <source>
        <dbReference type="Proteomes" id="UP000283269"/>
    </source>
</evidence>
<dbReference type="SUPFAM" id="SSF56601">
    <property type="entry name" value="beta-lactamase/transpeptidase-like"/>
    <property type="match status" value="2"/>
</dbReference>
<dbReference type="Proteomes" id="UP000283269">
    <property type="component" value="Unassembled WGS sequence"/>
</dbReference>
<feature type="domain" description="Beta-lactamase-related" evidence="1">
    <location>
        <begin position="400"/>
        <end position="769"/>
    </location>
</feature>
<comment type="caution">
    <text evidence="2">The sequence shown here is derived from an EMBL/GenBank/DDBJ whole genome shotgun (WGS) entry which is preliminary data.</text>
</comment>
<protein>
    <recommendedName>
        <fullName evidence="1">Beta-lactamase-related domain-containing protein</fullName>
    </recommendedName>
</protein>
<dbReference type="EMBL" id="NHYD01003865">
    <property type="protein sequence ID" value="PPQ71409.1"/>
    <property type="molecule type" value="Genomic_DNA"/>
</dbReference>
<dbReference type="STRING" id="93625.A0A409VYT1"/>
<dbReference type="InterPro" id="IPR001466">
    <property type="entry name" value="Beta-lactam-related"/>
</dbReference>
<reference evidence="2 3" key="1">
    <citation type="journal article" date="2018" name="Evol. Lett.">
        <title>Horizontal gene cluster transfer increased hallucinogenic mushroom diversity.</title>
        <authorList>
            <person name="Reynolds H.T."/>
            <person name="Vijayakumar V."/>
            <person name="Gluck-Thaler E."/>
            <person name="Korotkin H.B."/>
            <person name="Matheny P.B."/>
            <person name="Slot J.C."/>
        </authorList>
    </citation>
    <scope>NUCLEOTIDE SEQUENCE [LARGE SCALE GENOMIC DNA]</scope>
    <source>
        <strain evidence="2 3">2631</strain>
    </source>
</reference>
<evidence type="ECO:0000313" key="2">
    <source>
        <dbReference type="EMBL" id="PPQ71409.1"/>
    </source>
</evidence>
<proteinExistence type="predicted"/>
<dbReference type="InterPro" id="IPR012338">
    <property type="entry name" value="Beta-lactam/transpept-like"/>
</dbReference>
<dbReference type="InterPro" id="IPR050789">
    <property type="entry name" value="Diverse_Enzym_Activities"/>
</dbReference>
<dbReference type="PANTHER" id="PTHR43283">
    <property type="entry name" value="BETA-LACTAMASE-RELATED"/>
    <property type="match status" value="1"/>
</dbReference>
<keyword evidence="3" id="KW-1185">Reference proteome</keyword>